<accession>A0A0L8G6U8</accession>
<dbReference type="AlphaFoldDB" id="A0A0L8G6U8"/>
<evidence type="ECO:0000313" key="1">
    <source>
        <dbReference type="EMBL" id="KOF72613.1"/>
    </source>
</evidence>
<gene>
    <name evidence="1" type="ORF">OCBIM_22039206mg</name>
</gene>
<organism evidence="1">
    <name type="scientific">Octopus bimaculoides</name>
    <name type="common">California two-spotted octopus</name>
    <dbReference type="NCBI Taxonomy" id="37653"/>
    <lineage>
        <taxon>Eukaryota</taxon>
        <taxon>Metazoa</taxon>
        <taxon>Spiralia</taxon>
        <taxon>Lophotrochozoa</taxon>
        <taxon>Mollusca</taxon>
        <taxon>Cephalopoda</taxon>
        <taxon>Coleoidea</taxon>
        <taxon>Octopodiformes</taxon>
        <taxon>Octopoda</taxon>
        <taxon>Incirrata</taxon>
        <taxon>Octopodidae</taxon>
        <taxon>Octopus</taxon>
    </lineage>
</organism>
<reference evidence="1" key="1">
    <citation type="submission" date="2015-07" db="EMBL/GenBank/DDBJ databases">
        <title>MeaNS - Measles Nucleotide Surveillance Program.</title>
        <authorList>
            <person name="Tran T."/>
            <person name="Druce J."/>
        </authorList>
    </citation>
    <scope>NUCLEOTIDE SEQUENCE</scope>
    <source>
        <strain evidence="1">UCB-OBI-ISO-001</strain>
        <tissue evidence="1">Gonad</tissue>
    </source>
</reference>
<proteinExistence type="predicted"/>
<sequence>MEKKFCKTKMCVHVCAHTHVFVCVCVCWNIKKKQSYRVTKTNEHLTIAKIVK</sequence>
<dbReference type="EMBL" id="KQ423576">
    <property type="protein sequence ID" value="KOF72613.1"/>
    <property type="molecule type" value="Genomic_DNA"/>
</dbReference>
<name>A0A0L8G6U8_OCTBM</name>
<protein>
    <submittedName>
        <fullName evidence="1">Uncharacterized protein</fullName>
    </submittedName>
</protein>